<gene>
    <name evidence="1" type="ORF">BT62DRAFT_1012048</name>
</gene>
<accession>A0A9P7VJ76</accession>
<reference evidence="1" key="1">
    <citation type="submission" date="2020-11" db="EMBL/GenBank/DDBJ databases">
        <title>Adaptations for nitrogen fixation in a non-lichenized fungal sporocarp promotes dispersal by wood-feeding termites.</title>
        <authorList>
            <consortium name="DOE Joint Genome Institute"/>
            <person name="Koch R.A."/>
            <person name="Yoon G."/>
            <person name="Arayal U."/>
            <person name="Lail K."/>
            <person name="Amirebrahimi M."/>
            <person name="Labutti K."/>
            <person name="Lipzen A."/>
            <person name="Riley R."/>
            <person name="Barry K."/>
            <person name="Henrissat B."/>
            <person name="Grigoriev I.V."/>
            <person name="Herr J.R."/>
            <person name="Aime M.C."/>
        </authorList>
    </citation>
    <scope>NUCLEOTIDE SEQUENCE</scope>
    <source>
        <strain evidence="1">MCA 3950</strain>
    </source>
</reference>
<comment type="caution">
    <text evidence="1">The sequence shown here is derived from an EMBL/GenBank/DDBJ whole genome shotgun (WGS) entry which is preliminary data.</text>
</comment>
<name>A0A9P7VJ76_9AGAR</name>
<keyword evidence="2" id="KW-1185">Reference proteome</keyword>
<dbReference type="RefSeq" id="XP_043034511.1">
    <property type="nucleotide sequence ID" value="XM_043177869.1"/>
</dbReference>
<dbReference type="AlphaFoldDB" id="A0A9P7VJ76"/>
<dbReference type="GeneID" id="66100156"/>
<protein>
    <submittedName>
        <fullName evidence="1">Uncharacterized protein</fullName>
    </submittedName>
</protein>
<dbReference type="Proteomes" id="UP000812287">
    <property type="component" value="Unassembled WGS sequence"/>
</dbReference>
<sequence length="181" mass="20884">MISLSAPRNNVLIVYCLLLNPHRSVLSSSLENTAAQWYLRFIPSKQITNDAINLRLLIFIWRPLTGTLAWFHRHYETDTRHLYQRKNEPVVLLWICLALSCKRAIFRKPIDHSECWPTFEFSNQSLEIHKLLNNVRGGLPKLTNHSSTADPHSAPPTTTFEVNPDLRIVKIHRGFHVVLGS</sequence>
<dbReference type="EMBL" id="MU250564">
    <property type="protein sequence ID" value="KAG7441011.1"/>
    <property type="molecule type" value="Genomic_DNA"/>
</dbReference>
<evidence type="ECO:0000313" key="1">
    <source>
        <dbReference type="EMBL" id="KAG7441011.1"/>
    </source>
</evidence>
<evidence type="ECO:0000313" key="2">
    <source>
        <dbReference type="Proteomes" id="UP000812287"/>
    </source>
</evidence>
<organism evidence="1 2">
    <name type="scientific">Guyanagaster necrorhizus</name>
    <dbReference type="NCBI Taxonomy" id="856835"/>
    <lineage>
        <taxon>Eukaryota</taxon>
        <taxon>Fungi</taxon>
        <taxon>Dikarya</taxon>
        <taxon>Basidiomycota</taxon>
        <taxon>Agaricomycotina</taxon>
        <taxon>Agaricomycetes</taxon>
        <taxon>Agaricomycetidae</taxon>
        <taxon>Agaricales</taxon>
        <taxon>Marasmiineae</taxon>
        <taxon>Physalacriaceae</taxon>
        <taxon>Guyanagaster</taxon>
    </lineage>
</organism>
<proteinExistence type="predicted"/>